<evidence type="ECO:0000256" key="3">
    <source>
        <dbReference type="ARBA" id="ARBA00023125"/>
    </source>
</evidence>
<feature type="domain" description="Sugar-binding" evidence="5">
    <location>
        <begin position="59"/>
        <end position="313"/>
    </location>
</feature>
<keyword evidence="2" id="KW-0805">Transcription regulation</keyword>
<evidence type="ECO:0000313" key="8">
    <source>
        <dbReference type="Proteomes" id="UP001595640"/>
    </source>
</evidence>
<evidence type="ECO:0000259" key="6">
    <source>
        <dbReference type="Pfam" id="PF08281"/>
    </source>
</evidence>
<evidence type="ECO:0000256" key="2">
    <source>
        <dbReference type="ARBA" id="ARBA00023015"/>
    </source>
</evidence>
<dbReference type="SUPFAM" id="SSF100950">
    <property type="entry name" value="NagB/RpiA/CoA transferase-like"/>
    <property type="match status" value="1"/>
</dbReference>
<evidence type="ECO:0000256" key="4">
    <source>
        <dbReference type="ARBA" id="ARBA00023163"/>
    </source>
</evidence>
<evidence type="ECO:0000313" key="7">
    <source>
        <dbReference type="EMBL" id="MFC3291203.1"/>
    </source>
</evidence>
<dbReference type="RefSeq" id="WP_019019919.1">
    <property type="nucleotide sequence ID" value="NZ_BMXD01000011.1"/>
</dbReference>
<dbReference type="InterPro" id="IPR037171">
    <property type="entry name" value="NagB/RpiA_transferase-like"/>
</dbReference>
<organism evidence="7 8">
    <name type="scientific">Modicisalibacter luteus</name>
    <dbReference type="NCBI Taxonomy" id="453962"/>
    <lineage>
        <taxon>Bacteria</taxon>
        <taxon>Pseudomonadati</taxon>
        <taxon>Pseudomonadota</taxon>
        <taxon>Gammaproteobacteria</taxon>
        <taxon>Oceanospirillales</taxon>
        <taxon>Halomonadaceae</taxon>
        <taxon>Modicisalibacter</taxon>
    </lineage>
</organism>
<keyword evidence="8" id="KW-1185">Reference proteome</keyword>
<reference evidence="8" key="1">
    <citation type="journal article" date="2019" name="Int. J. Syst. Evol. Microbiol.">
        <title>The Global Catalogue of Microorganisms (GCM) 10K type strain sequencing project: providing services to taxonomists for standard genome sequencing and annotation.</title>
        <authorList>
            <consortium name="The Broad Institute Genomics Platform"/>
            <consortium name="The Broad Institute Genome Sequencing Center for Infectious Disease"/>
            <person name="Wu L."/>
            <person name="Ma J."/>
        </authorList>
    </citation>
    <scope>NUCLEOTIDE SEQUENCE [LARGE SCALE GENOMIC DNA]</scope>
    <source>
        <strain evidence="8">KCTC 12847</strain>
    </source>
</reference>
<dbReference type="Proteomes" id="UP001595640">
    <property type="component" value="Unassembled WGS sequence"/>
</dbReference>
<dbReference type="PANTHER" id="PTHR34294">
    <property type="entry name" value="TRANSCRIPTIONAL REGULATOR-RELATED"/>
    <property type="match status" value="1"/>
</dbReference>
<name>A0ABV7LX38_9GAMM</name>
<comment type="caution">
    <text evidence="7">The sequence shown here is derived from an EMBL/GenBank/DDBJ whole genome shotgun (WGS) entry which is preliminary data.</text>
</comment>
<accession>A0ABV7LX38</accession>
<dbReference type="Gene3D" id="1.10.10.10">
    <property type="entry name" value="Winged helix-like DNA-binding domain superfamily/Winged helix DNA-binding domain"/>
    <property type="match status" value="1"/>
</dbReference>
<proteinExistence type="inferred from homology"/>
<dbReference type="InterPro" id="IPR036388">
    <property type="entry name" value="WH-like_DNA-bd_sf"/>
</dbReference>
<dbReference type="Pfam" id="PF04198">
    <property type="entry name" value="Sugar-bind"/>
    <property type="match status" value="1"/>
</dbReference>
<dbReference type="PANTHER" id="PTHR34294:SF1">
    <property type="entry name" value="TRANSCRIPTIONAL REGULATOR LSRR"/>
    <property type="match status" value="1"/>
</dbReference>
<sequence>MDKFELKLDQAARAAWLSYVGGRTQDEIASQLGVSRPGVQRLLALARQEGLVKVHIDHPMANCMAMADALTSRFGLTFCDVVPSDTERSDNSSAYLALAGAERLLRYVDRSEPLTLSLGTGRAIRATVESLSRMERPQHRFVSLVGNVARDGSANRYDGVMVLADKTDAERFLLPAPVVAGSVEEKRALLAQPLVQAVTQVAMEAEAGFIGIGRIDPQATLFQDHFISEAELKELLEAGAVGELLGWPLSADGELVDCPITHRVTSLPLDMLENQALIGLAGGRDKGPAILAALRGGWLQGLITDEQAARYIIEQGA</sequence>
<dbReference type="InterPro" id="IPR013249">
    <property type="entry name" value="RNA_pol_sigma70_r4_t2"/>
</dbReference>
<dbReference type="InterPro" id="IPR007324">
    <property type="entry name" value="Sugar-bd_dom_put"/>
</dbReference>
<evidence type="ECO:0000259" key="5">
    <source>
        <dbReference type="Pfam" id="PF04198"/>
    </source>
</evidence>
<protein>
    <submittedName>
        <fullName evidence="7">Sugar-binding transcriptional regulator</fullName>
    </submittedName>
</protein>
<keyword evidence="3" id="KW-0238">DNA-binding</keyword>
<feature type="domain" description="RNA polymerase sigma factor 70 region 4 type 2" evidence="6">
    <location>
        <begin position="17"/>
        <end position="48"/>
    </location>
</feature>
<dbReference type="InterPro" id="IPR051054">
    <property type="entry name" value="SorC_transcr_regulators"/>
</dbReference>
<dbReference type="EMBL" id="JBHRUH010000006">
    <property type="protein sequence ID" value="MFC3291203.1"/>
    <property type="molecule type" value="Genomic_DNA"/>
</dbReference>
<dbReference type="Pfam" id="PF08281">
    <property type="entry name" value="Sigma70_r4_2"/>
    <property type="match status" value="1"/>
</dbReference>
<comment type="similarity">
    <text evidence="1">Belongs to the SorC transcriptional regulatory family.</text>
</comment>
<keyword evidence="4" id="KW-0804">Transcription</keyword>
<gene>
    <name evidence="7" type="ORF">ACFOEI_03835</name>
</gene>
<dbReference type="Gene3D" id="3.40.50.1360">
    <property type="match status" value="1"/>
</dbReference>
<evidence type="ECO:0000256" key="1">
    <source>
        <dbReference type="ARBA" id="ARBA00010466"/>
    </source>
</evidence>